<sequence>MPEETLTAHLREAIVAAVHAPSRPRVRAVVAGFAGSSALPGDPGRARASHALARALADLGIRPERSDVHSDVEIAFAGAPAAPAHGLVLIAGTGAVAARIADRAVAATSDGNGCLLGDACSGFWIGPQGPCARCSPPPEDAARPPCSPPPCAPTTSARTGPLPT</sequence>
<feature type="compositionally biased region" description="Low complexity" evidence="1">
    <location>
        <begin position="153"/>
        <end position="164"/>
    </location>
</feature>
<proteinExistence type="predicted"/>
<dbReference type="Proteomes" id="UP001499884">
    <property type="component" value="Unassembled WGS sequence"/>
</dbReference>
<feature type="region of interest" description="Disordered" evidence="1">
    <location>
        <begin position="134"/>
        <end position="164"/>
    </location>
</feature>
<comment type="caution">
    <text evidence="2">The sequence shown here is derived from an EMBL/GenBank/DDBJ whole genome shotgun (WGS) entry which is preliminary data.</text>
</comment>
<evidence type="ECO:0000256" key="1">
    <source>
        <dbReference type="SAM" id="MobiDB-lite"/>
    </source>
</evidence>
<dbReference type="Gene3D" id="3.30.420.40">
    <property type="match status" value="2"/>
</dbReference>
<name>A0ABP7G6T1_9ACTN</name>
<dbReference type="PANTHER" id="PTHR43190">
    <property type="entry name" value="N-ACETYL-D-GLUCOSAMINE KINASE"/>
    <property type="match status" value="1"/>
</dbReference>
<reference evidence="3" key="1">
    <citation type="journal article" date="2019" name="Int. J. Syst. Evol. Microbiol.">
        <title>The Global Catalogue of Microorganisms (GCM) 10K type strain sequencing project: providing services to taxonomists for standard genome sequencing and annotation.</title>
        <authorList>
            <consortium name="The Broad Institute Genomics Platform"/>
            <consortium name="The Broad Institute Genome Sequencing Center for Infectious Disease"/>
            <person name="Wu L."/>
            <person name="Ma J."/>
        </authorList>
    </citation>
    <scope>NUCLEOTIDE SEQUENCE [LARGE SCALE GENOMIC DNA]</scope>
    <source>
        <strain evidence="3">JCM 30846</strain>
    </source>
</reference>
<dbReference type="SUPFAM" id="SSF53067">
    <property type="entry name" value="Actin-like ATPase domain"/>
    <property type="match status" value="1"/>
</dbReference>
<evidence type="ECO:0000313" key="3">
    <source>
        <dbReference type="Proteomes" id="UP001499884"/>
    </source>
</evidence>
<dbReference type="PANTHER" id="PTHR43190:SF3">
    <property type="entry name" value="N-ACETYL-D-GLUCOSAMINE KINASE"/>
    <property type="match status" value="1"/>
</dbReference>
<evidence type="ECO:0008006" key="4">
    <source>
        <dbReference type="Google" id="ProtNLM"/>
    </source>
</evidence>
<evidence type="ECO:0000313" key="2">
    <source>
        <dbReference type="EMBL" id="GAA3757438.1"/>
    </source>
</evidence>
<dbReference type="InterPro" id="IPR052519">
    <property type="entry name" value="Euk-type_GlcNAc_Kinase"/>
</dbReference>
<gene>
    <name evidence="2" type="ORF">GCM10023082_60430</name>
</gene>
<accession>A0ABP7G6T1</accession>
<organism evidence="2 3">
    <name type="scientific">Streptomyces tremellae</name>
    <dbReference type="NCBI Taxonomy" id="1124239"/>
    <lineage>
        <taxon>Bacteria</taxon>
        <taxon>Bacillati</taxon>
        <taxon>Actinomycetota</taxon>
        <taxon>Actinomycetes</taxon>
        <taxon>Kitasatosporales</taxon>
        <taxon>Streptomycetaceae</taxon>
        <taxon>Streptomyces</taxon>
    </lineage>
</organism>
<keyword evidence="3" id="KW-1185">Reference proteome</keyword>
<dbReference type="EMBL" id="BAABEP010000073">
    <property type="protein sequence ID" value="GAA3757438.1"/>
    <property type="molecule type" value="Genomic_DNA"/>
</dbReference>
<feature type="compositionally biased region" description="Pro residues" evidence="1">
    <location>
        <begin position="135"/>
        <end position="152"/>
    </location>
</feature>
<protein>
    <recommendedName>
        <fullName evidence="4">ATPase BadF/BadG/BcrA/BcrD type domain-containing protein</fullName>
    </recommendedName>
</protein>
<dbReference type="InterPro" id="IPR043129">
    <property type="entry name" value="ATPase_NBD"/>
</dbReference>